<name>A0A9D4FQ25_DREPO</name>
<keyword evidence="2" id="KW-1185">Reference proteome</keyword>
<reference evidence="1" key="2">
    <citation type="submission" date="2020-11" db="EMBL/GenBank/DDBJ databases">
        <authorList>
            <person name="McCartney M.A."/>
            <person name="Auch B."/>
            <person name="Kono T."/>
            <person name="Mallez S."/>
            <person name="Becker A."/>
            <person name="Gohl D.M."/>
            <person name="Silverstein K.A.T."/>
            <person name="Koren S."/>
            <person name="Bechman K.B."/>
            <person name="Herman A."/>
            <person name="Abrahante J.E."/>
            <person name="Garbe J."/>
        </authorList>
    </citation>
    <scope>NUCLEOTIDE SEQUENCE</scope>
    <source>
        <strain evidence="1">Duluth1</strain>
        <tissue evidence="1">Whole animal</tissue>
    </source>
</reference>
<dbReference type="AlphaFoldDB" id="A0A9D4FQ25"/>
<organism evidence="1 2">
    <name type="scientific">Dreissena polymorpha</name>
    <name type="common">Zebra mussel</name>
    <name type="synonym">Mytilus polymorpha</name>
    <dbReference type="NCBI Taxonomy" id="45954"/>
    <lineage>
        <taxon>Eukaryota</taxon>
        <taxon>Metazoa</taxon>
        <taxon>Spiralia</taxon>
        <taxon>Lophotrochozoa</taxon>
        <taxon>Mollusca</taxon>
        <taxon>Bivalvia</taxon>
        <taxon>Autobranchia</taxon>
        <taxon>Heteroconchia</taxon>
        <taxon>Euheterodonta</taxon>
        <taxon>Imparidentia</taxon>
        <taxon>Neoheterodontei</taxon>
        <taxon>Myida</taxon>
        <taxon>Dreissenoidea</taxon>
        <taxon>Dreissenidae</taxon>
        <taxon>Dreissena</taxon>
    </lineage>
</organism>
<gene>
    <name evidence="1" type="ORF">DPMN_154840</name>
</gene>
<protein>
    <submittedName>
        <fullName evidence="1">Uncharacterized protein</fullName>
    </submittedName>
</protein>
<evidence type="ECO:0000313" key="1">
    <source>
        <dbReference type="EMBL" id="KAH3801193.1"/>
    </source>
</evidence>
<dbReference type="Proteomes" id="UP000828390">
    <property type="component" value="Unassembled WGS sequence"/>
</dbReference>
<sequence>MQLQNDRMSMEELGDLLKEANQTLKYAKEAGERFSKEANITLAKALDAYIHWEQRIKKTTQVGEKRLKMKTQVGEKRLKCQAHDAEQCIERKIEDGIVRIKQAANETAQVDYERDLEGSLTVFVCAHKCDSI</sequence>
<comment type="caution">
    <text evidence="1">The sequence shown here is derived from an EMBL/GenBank/DDBJ whole genome shotgun (WGS) entry which is preliminary data.</text>
</comment>
<accession>A0A9D4FQ25</accession>
<proteinExistence type="predicted"/>
<evidence type="ECO:0000313" key="2">
    <source>
        <dbReference type="Proteomes" id="UP000828390"/>
    </source>
</evidence>
<dbReference type="EMBL" id="JAIWYP010000007">
    <property type="protein sequence ID" value="KAH3801193.1"/>
    <property type="molecule type" value="Genomic_DNA"/>
</dbReference>
<reference evidence="1" key="1">
    <citation type="journal article" date="2019" name="bioRxiv">
        <title>The Genome of the Zebra Mussel, Dreissena polymorpha: A Resource for Invasive Species Research.</title>
        <authorList>
            <person name="McCartney M.A."/>
            <person name="Auch B."/>
            <person name="Kono T."/>
            <person name="Mallez S."/>
            <person name="Zhang Y."/>
            <person name="Obille A."/>
            <person name="Becker A."/>
            <person name="Abrahante J.E."/>
            <person name="Garbe J."/>
            <person name="Badalamenti J.P."/>
            <person name="Herman A."/>
            <person name="Mangelson H."/>
            <person name="Liachko I."/>
            <person name="Sullivan S."/>
            <person name="Sone E.D."/>
            <person name="Koren S."/>
            <person name="Silverstein K.A.T."/>
            <person name="Beckman K.B."/>
            <person name="Gohl D.M."/>
        </authorList>
    </citation>
    <scope>NUCLEOTIDE SEQUENCE</scope>
    <source>
        <strain evidence="1">Duluth1</strain>
        <tissue evidence="1">Whole animal</tissue>
    </source>
</reference>